<evidence type="ECO:0000259" key="2">
    <source>
        <dbReference type="SMART" id="SM00834"/>
    </source>
</evidence>
<protein>
    <recommendedName>
        <fullName evidence="2">Putative regulatory protein FmdB zinc ribbon domain-containing protein</fullName>
    </recommendedName>
</protein>
<dbReference type="InterPro" id="IPR013429">
    <property type="entry name" value="Regulatory_FmdB_Zinc_ribbon"/>
</dbReference>
<accession>A0ABV2B464</accession>
<dbReference type="NCBIfam" id="TIGR02605">
    <property type="entry name" value="CxxC_CxxC_SSSS"/>
    <property type="match status" value="1"/>
</dbReference>
<dbReference type="RefSeq" id="WP_353113094.1">
    <property type="nucleotide sequence ID" value="NZ_APND01000005.1"/>
</dbReference>
<sequence>MPIYEYVCRSCGHELEQLQRLSDDSLTDCPECAEPQLKRKISAAGFRLSGGGWYETDFKSDGKRNLAGGEDKSASGSSASKKDSASDTNKKPSKTETSSPKTDKPKDKKPAKADSKPASSASS</sequence>
<feature type="compositionally biased region" description="Basic and acidic residues" evidence="1">
    <location>
        <begin position="80"/>
        <end position="94"/>
    </location>
</feature>
<comment type="caution">
    <text evidence="3">The sequence shown here is derived from an EMBL/GenBank/DDBJ whole genome shotgun (WGS) entry which is preliminary data.</text>
</comment>
<evidence type="ECO:0000313" key="4">
    <source>
        <dbReference type="Proteomes" id="UP001460888"/>
    </source>
</evidence>
<dbReference type="Proteomes" id="UP001460888">
    <property type="component" value="Unassembled WGS sequence"/>
</dbReference>
<reference evidence="3 4" key="1">
    <citation type="submission" date="2013-03" db="EMBL/GenBank/DDBJ databases">
        <title>Salinisphaera dokdonensis CL-ES53 Genome Sequencing.</title>
        <authorList>
            <person name="Li C."/>
            <person name="Lai Q."/>
            <person name="Shao Z."/>
        </authorList>
    </citation>
    <scope>NUCLEOTIDE SEQUENCE [LARGE SCALE GENOMIC DNA]</scope>
    <source>
        <strain evidence="3 4">CL-ES53</strain>
    </source>
</reference>
<evidence type="ECO:0000256" key="1">
    <source>
        <dbReference type="SAM" id="MobiDB-lite"/>
    </source>
</evidence>
<dbReference type="SMART" id="SM00834">
    <property type="entry name" value="CxxC_CXXC_SSSS"/>
    <property type="match status" value="1"/>
</dbReference>
<feature type="region of interest" description="Disordered" evidence="1">
    <location>
        <begin position="48"/>
        <end position="123"/>
    </location>
</feature>
<feature type="compositionally biased region" description="Basic and acidic residues" evidence="1">
    <location>
        <begin position="101"/>
        <end position="115"/>
    </location>
</feature>
<feature type="domain" description="Putative regulatory protein FmdB zinc ribbon" evidence="2">
    <location>
        <begin position="1"/>
        <end position="42"/>
    </location>
</feature>
<dbReference type="EMBL" id="APND01000005">
    <property type="protein sequence ID" value="MES1930674.1"/>
    <property type="molecule type" value="Genomic_DNA"/>
</dbReference>
<dbReference type="Pfam" id="PF09723">
    <property type="entry name" value="Zn_ribbon_8"/>
    <property type="match status" value="1"/>
</dbReference>
<name>A0ABV2B464_9GAMM</name>
<keyword evidence="4" id="KW-1185">Reference proteome</keyword>
<gene>
    <name evidence="3" type="ORF">SADO_15529</name>
</gene>
<dbReference type="PANTHER" id="PTHR34404">
    <property type="entry name" value="REGULATORY PROTEIN, FMDB FAMILY"/>
    <property type="match status" value="1"/>
</dbReference>
<evidence type="ECO:0000313" key="3">
    <source>
        <dbReference type="EMBL" id="MES1930674.1"/>
    </source>
</evidence>
<dbReference type="PANTHER" id="PTHR34404:SF2">
    <property type="entry name" value="CONSERVED SERINE RICH PROTEIN"/>
    <property type="match status" value="1"/>
</dbReference>
<feature type="compositionally biased region" description="Basic and acidic residues" evidence="1">
    <location>
        <begin position="56"/>
        <end position="73"/>
    </location>
</feature>
<proteinExistence type="predicted"/>
<organism evidence="3 4">
    <name type="scientific">Salinisphaera dokdonensis CL-ES53</name>
    <dbReference type="NCBI Taxonomy" id="1304272"/>
    <lineage>
        <taxon>Bacteria</taxon>
        <taxon>Pseudomonadati</taxon>
        <taxon>Pseudomonadota</taxon>
        <taxon>Gammaproteobacteria</taxon>
        <taxon>Salinisphaerales</taxon>
        <taxon>Salinisphaeraceae</taxon>
        <taxon>Salinisphaera</taxon>
    </lineage>
</organism>